<evidence type="ECO:0000259" key="2">
    <source>
        <dbReference type="Pfam" id="PF03795"/>
    </source>
</evidence>
<comment type="similarity">
    <text evidence="1">Belongs to the YciI family.</text>
</comment>
<dbReference type="AlphaFoldDB" id="A0A096FKJ4"/>
<name>A0A096FKJ4_COMTE</name>
<dbReference type="InterPro" id="IPR005545">
    <property type="entry name" value="YCII"/>
</dbReference>
<dbReference type="Pfam" id="PF03795">
    <property type="entry name" value="YCII"/>
    <property type="match status" value="1"/>
</dbReference>
<dbReference type="InterPro" id="IPR011008">
    <property type="entry name" value="Dimeric_a/b-barrel"/>
</dbReference>
<accession>A0A096FKJ4</accession>
<sequence length="97" mass="11108">MRWVAIFEPMPQMHAIREQFEPAHLAYLRANQKEILLAGGLRENESAPFGGGLWVLAEMSKARAVELVEQDPYFIHSKRGYKLLQWGKALQEISVTL</sequence>
<feature type="domain" description="YCII-related" evidence="2">
    <location>
        <begin position="1"/>
        <end position="74"/>
    </location>
</feature>
<proteinExistence type="inferred from homology"/>
<reference evidence="3 4" key="1">
    <citation type="submission" date="2013-09" db="EMBL/GenBank/DDBJ databases">
        <title>High correlation between genotypes and phenotypes of environmental bacteria Comamonas testosteroni strains.</title>
        <authorList>
            <person name="Liu L."/>
            <person name="Zhu W."/>
            <person name="Xia X."/>
            <person name="Xu B."/>
            <person name="Luo M."/>
            <person name="Wang G."/>
        </authorList>
    </citation>
    <scope>NUCLEOTIDE SEQUENCE [LARGE SCALE GENOMIC DNA]</scope>
    <source>
        <strain evidence="3 4">JL40</strain>
    </source>
</reference>
<evidence type="ECO:0000256" key="1">
    <source>
        <dbReference type="ARBA" id="ARBA00007689"/>
    </source>
</evidence>
<comment type="caution">
    <text evidence="3">The sequence shown here is derived from an EMBL/GenBank/DDBJ whole genome shotgun (WGS) entry which is preliminary data.</text>
</comment>
<gene>
    <name evidence="3" type="ORF">P353_10035</name>
</gene>
<dbReference type="EMBL" id="AWOR01000043">
    <property type="protein sequence ID" value="KGH30464.1"/>
    <property type="molecule type" value="Genomic_DNA"/>
</dbReference>
<evidence type="ECO:0000313" key="3">
    <source>
        <dbReference type="EMBL" id="KGH30464.1"/>
    </source>
</evidence>
<protein>
    <recommendedName>
        <fullName evidence="2">YCII-related domain-containing protein</fullName>
    </recommendedName>
</protein>
<dbReference type="Gene3D" id="3.30.70.1060">
    <property type="entry name" value="Dimeric alpha+beta barrel"/>
    <property type="match status" value="1"/>
</dbReference>
<dbReference type="RefSeq" id="WP_034368531.1">
    <property type="nucleotide sequence ID" value="NZ_AWOR01000043.1"/>
</dbReference>
<evidence type="ECO:0000313" key="4">
    <source>
        <dbReference type="Proteomes" id="UP000029553"/>
    </source>
</evidence>
<organism evidence="3 4">
    <name type="scientific">Comamonas testosteroni</name>
    <name type="common">Pseudomonas testosteroni</name>
    <dbReference type="NCBI Taxonomy" id="285"/>
    <lineage>
        <taxon>Bacteria</taxon>
        <taxon>Pseudomonadati</taxon>
        <taxon>Pseudomonadota</taxon>
        <taxon>Betaproteobacteria</taxon>
        <taxon>Burkholderiales</taxon>
        <taxon>Comamonadaceae</taxon>
        <taxon>Comamonas</taxon>
    </lineage>
</organism>
<dbReference type="SUPFAM" id="SSF54909">
    <property type="entry name" value="Dimeric alpha+beta barrel"/>
    <property type="match status" value="1"/>
</dbReference>
<dbReference type="Proteomes" id="UP000029553">
    <property type="component" value="Unassembled WGS sequence"/>
</dbReference>